<evidence type="ECO:0000256" key="4">
    <source>
        <dbReference type="ARBA" id="ARBA00022982"/>
    </source>
</evidence>
<evidence type="ECO:0000256" key="2">
    <source>
        <dbReference type="ARBA" id="ARBA00022617"/>
    </source>
</evidence>
<protein>
    <submittedName>
        <fullName evidence="9">Cytochrome C556</fullName>
    </submittedName>
</protein>
<dbReference type="Proteomes" id="UP000262379">
    <property type="component" value="Unassembled WGS sequence"/>
</dbReference>
<dbReference type="GO" id="GO:0020037">
    <property type="term" value="F:heme binding"/>
    <property type="evidence" value="ECO:0007669"/>
    <property type="project" value="InterPro"/>
</dbReference>
<comment type="PTM">
    <text evidence="7">Binds 1 heme group per subunit.</text>
</comment>
<keyword evidence="10" id="KW-1185">Reference proteome</keyword>
<evidence type="ECO:0000256" key="3">
    <source>
        <dbReference type="ARBA" id="ARBA00022723"/>
    </source>
</evidence>
<keyword evidence="1" id="KW-0813">Transport</keyword>
<dbReference type="EMBL" id="QURN01000003">
    <property type="protein sequence ID" value="RFC68785.1"/>
    <property type="molecule type" value="Genomic_DNA"/>
</dbReference>
<evidence type="ECO:0000256" key="6">
    <source>
        <dbReference type="PIRSR" id="PIRSR000027-1"/>
    </source>
</evidence>
<dbReference type="PRINTS" id="PR00608">
    <property type="entry name" value="CYTCHROMECII"/>
</dbReference>
<dbReference type="GO" id="GO:0009055">
    <property type="term" value="F:electron transfer activity"/>
    <property type="evidence" value="ECO:0007669"/>
    <property type="project" value="InterPro"/>
</dbReference>
<accession>A0A371XHS2</accession>
<dbReference type="AlphaFoldDB" id="A0A371XHS2"/>
<dbReference type="Pfam" id="PF01322">
    <property type="entry name" value="Cytochrom_C_2"/>
    <property type="match status" value="1"/>
</dbReference>
<dbReference type="GO" id="GO:0022900">
    <property type="term" value="P:electron transport chain"/>
    <property type="evidence" value="ECO:0007669"/>
    <property type="project" value="InterPro"/>
</dbReference>
<keyword evidence="4" id="KW-0249">Electron transport</keyword>
<reference evidence="10" key="1">
    <citation type="submission" date="2018-08" db="EMBL/GenBank/DDBJ databases">
        <authorList>
            <person name="Im W.T."/>
        </authorList>
    </citation>
    <scope>NUCLEOTIDE SEQUENCE [LARGE SCALE GENOMIC DNA]</scope>
    <source>
        <strain evidence="10">LA-28</strain>
    </source>
</reference>
<sequence length="143" mass="14930">MRKLLLALSAIALTAGAVHADPKDDREALMKERGKIVGGLVKMVKGETPFDAAATLAALQTLDANAEKGLNVDALWPAGSNTDETSPKIWEDNAAFKAEAAKFKTVADAAVASPPADLAALQATVGTIGKECSACHEVYRIKK</sequence>
<dbReference type="Gene3D" id="1.20.120.10">
    <property type="entry name" value="Cytochrome c/b562"/>
    <property type="match status" value="1"/>
</dbReference>
<dbReference type="InterPro" id="IPR015984">
    <property type="entry name" value="Cyt_c_prime_subgr"/>
</dbReference>
<organism evidence="9 10">
    <name type="scientific">Mesorhizobium denitrificans</name>
    <dbReference type="NCBI Taxonomy" id="2294114"/>
    <lineage>
        <taxon>Bacteria</taxon>
        <taxon>Pseudomonadati</taxon>
        <taxon>Pseudomonadota</taxon>
        <taxon>Alphaproteobacteria</taxon>
        <taxon>Hyphomicrobiales</taxon>
        <taxon>Phyllobacteriaceae</taxon>
        <taxon>Mesorhizobium</taxon>
    </lineage>
</organism>
<dbReference type="InterPro" id="IPR002321">
    <property type="entry name" value="Cyt_c_II"/>
</dbReference>
<dbReference type="InterPro" id="IPR010980">
    <property type="entry name" value="Cyt_c/b562"/>
</dbReference>
<keyword evidence="2 7" id="KW-0349">Heme</keyword>
<dbReference type="RefSeq" id="WP_116622553.1">
    <property type="nucleotide sequence ID" value="NZ_QURN01000003.1"/>
</dbReference>
<keyword evidence="8" id="KW-0732">Signal</keyword>
<feature type="signal peptide" evidence="8">
    <location>
        <begin position="1"/>
        <end position="20"/>
    </location>
</feature>
<feature type="binding site" description="axial binding residue" evidence="6">
    <location>
        <position position="136"/>
    </location>
    <ligand>
        <name>heme c</name>
        <dbReference type="ChEBI" id="CHEBI:61717"/>
    </ligand>
    <ligandPart>
        <name>Fe</name>
        <dbReference type="ChEBI" id="CHEBI:18248"/>
    </ligandPart>
</feature>
<dbReference type="GO" id="GO:0005506">
    <property type="term" value="F:iron ion binding"/>
    <property type="evidence" value="ECO:0007669"/>
    <property type="project" value="InterPro"/>
</dbReference>
<dbReference type="SUPFAM" id="SSF47175">
    <property type="entry name" value="Cytochromes"/>
    <property type="match status" value="1"/>
</dbReference>
<gene>
    <name evidence="9" type="ORF">DY251_03880</name>
</gene>
<feature type="binding site" description="covalent" evidence="7">
    <location>
        <position position="132"/>
    </location>
    <ligand>
        <name>heme c</name>
        <dbReference type="ChEBI" id="CHEBI:61717"/>
    </ligand>
</feature>
<evidence type="ECO:0000256" key="5">
    <source>
        <dbReference type="ARBA" id="ARBA00023004"/>
    </source>
</evidence>
<evidence type="ECO:0000256" key="7">
    <source>
        <dbReference type="PIRSR" id="PIRSR000027-2"/>
    </source>
</evidence>
<evidence type="ECO:0000313" key="10">
    <source>
        <dbReference type="Proteomes" id="UP000262379"/>
    </source>
</evidence>
<keyword evidence="5 6" id="KW-0408">Iron</keyword>
<proteinExistence type="predicted"/>
<feature type="chain" id="PRO_5017051602" evidence="8">
    <location>
        <begin position="21"/>
        <end position="143"/>
    </location>
</feature>
<evidence type="ECO:0000313" key="9">
    <source>
        <dbReference type="EMBL" id="RFC68785.1"/>
    </source>
</evidence>
<dbReference type="InterPro" id="IPR012127">
    <property type="entry name" value="Cyt_c_prime"/>
</dbReference>
<dbReference type="PROSITE" id="PS51009">
    <property type="entry name" value="CYTCII"/>
    <property type="match status" value="1"/>
</dbReference>
<feature type="binding site" description="covalent" evidence="7">
    <location>
        <position position="135"/>
    </location>
    <ligand>
        <name>heme c</name>
        <dbReference type="ChEBI" id="CHEBI:61717"/>
    </ligand>
</feature>
<evidence type="ECO:0000256" key="8">
    <source>
        <dbReference type="SAM" id="SignalP"/>
    </source>
</evidence>
<keyword evidence="3 6" id="KW-0479">Metal-binding</keyword>
<comment type="caution">
    <text evidence="9">The sequence shown here is derived from an EMBL/GenBank/DDBJ whole genome shotgun (WGS) entry which is preliminary data.</text>
</comment>
<dbReference type="PIRSF" id="PIRSF000027">
    <property type="entry name" value="Cytc_c_prime"/>
    <property type="match status" value="1"/>
</dbReference>
<name>A0A371XHS2_9HYPH</name>
<evidence type="ECO:0000256" key="1">
    <source>
        <dbReference type="ARBA" id="ARBA00022448"/>
    </source>
</evidence>
<dbReference type="GO" id="GO:0042597">
    <property type="term" value="C:periplasmic space"/>
    <property type="evidence" value="ECO:0007669"/>
    <property type="project" value="InterPro"/>
</dbReference>